<dbReference type="InterPro" id="IPR003660">
    <property type="entry name" value="HAMP_dom"/>
</dbReference>
<evidence type="ECO:0000313" key="9">
    <source>
        <dbReference type="EMBL" id="QCS41177.1"/>
    </source>
</evidence>
<dbReference type="CDD" id="cd06225">
    <property type="entry name" value="HAMP"/>
    <property type="match status" value="1"/>
</dbReference>
<feature type="transmembrane region" description="Helical" evidence="6">
    <location>
        <begin position="20"/>
        <end position="40"/>
    </location>
</feature>
<dbReference type="Pfam" id="PF00672">
    <property type="entry name" value="HAMP"/>
    <property type="match status" value="1"/>
</dbReference>
<dbReference type="InterPro" id="IPR004090">
    <property type="entry name" value="Chemotax_Me-accpt_rcpt"/>
</dbReference>
<keyword evidence="6" id="KW-1133">Transmembrane helix</keyword>
<dbReference type="SUPFAM" id="SSF58104">
    <property type="entry name" value="Methyl-accepting chemotaxis protein (MCP) signaling domain"/>
    <property type="match status" value="1"/>
</dbReference>
<sequence>MASLSALVPSFVRQRYLVKFVVSILAVVLVIGAVGAVSYVDINNTVRADSNEQLESTAEMQADTISNWVETMRVQTRTASDSQVLQDGDPQEVQGQLVEEQARMDVDVRAIHYVDTENNEIVTSTNADYRGESFADLSEPWATDGFEENLGLEESVWNSQEAYQSPTLDDQVMAFASPVTEREDRAVVIIGTLEYQVQQLHQENTSASTAILDSDGSAVFQAESASAVDGSVDDDAMAAALGGRLTRIQGDDAVRAYVPVGNTQWVAVTTVPNEQAYGVVSDVETNVVAMVLTSLIALGVVGIVLGRQTVGPLARLRDRTTEMEQGNLDVDLETDRVDEIGRLYDGFDSMRNSLRDQIEAAETAREEAEAARAETESINRHLEAKAEEFSAVMDDCADGDLTRRLDPESESQAMTDIAEAFNEMIADLEETTADVKTFANEVAAASEQVTASSEEVRSASQQVSVSVQEISEGADRQHENLHSVNQEMSDLSTTTEEIAASSNNVADLAERTAETGRLGREAAQEAIDGMHEIEAESTEAVEAIRDLEAEMAQVDELVEFITEVARETNMLALNANIEASRGGGEGEGSGFGAVATQVKELAADTKSTAEDIEQRLERIDEQTAETATEVQQTADRVAEHVDSVENAVEALDEIADYADRTNEGVQEISAATEEQAASTQEVVAMVSSATDISESTAAEAQRVAAAAEEQTSALSEVTESASSLTDQASYLSETLDHFETDEVADVDVSADDYDTDGETIAFDETEIDGADGATESVDSDSSTEPDEDASEVEAESNGGITDAGSIDRDAEPEPDTDAVTDSVPDDETPDSVDGADAAELDEAETETETAEDDAAANSEPRDSDAGDGTDDDRGDGGAVPSDRESGFTFSQFDDE</sequence>
<keyword evidence="6" id="KW-0812">Transmembrane</keyword>
<keyword evidence="4" id="KW-0175">Coiled coil</keyword>
<organism evidence="9 10">
    <name type="scientific">Natrinema versiforme</name>
    <dbReference type="NCBI Taxonomy" id="88724"/>
    <lineage>
        <taxon>Archaea</taxon>
        <taxon>Methanobacteriati</taxon>
        <taxon>Methanobacteriota</taxon>
        <taxon>Stenosarchaea group</taxon>
        <taxon>Halobacteria</taxon>
        <taxon>Halobacteriales</taxon>
        <taxon>Natrialbaceae</taxon>
        <taxon>Natrinema</taxon>
    </lineage>
</organism>
<feature type="region of interest" description="Disordered" evidence="5">
    <location>
        <begin position="741"/>
        <end position="895"/>
    </location>
</feature>
<evidence type="ECO:0000256" key="5">
    <source>
        <dbReference type="SAM" id="MobiDB-lite"/>
    </source>
</evidence>
<dbReference type="PANTHER" id="PTHR32089">
    <property type="entry name" value="METHYL-ACCEPTING CHEMOTAXIS PROTEIN MCPB"/>
    <property type="match status" value="1"/>
</dbReference>
<dbReference type="GO" id="GO:0016020">
    <property type="term" value="C:membrane"/>
    <property type="evidence" value="ECO:0007669"/>
    <property type="project" value="InterPro"/>
</dbReference>
<dbReference type="GO" id="GO:0006935">
    <property type="term" value="P:chemotaxis"/>
    <property type="evidence" value="ECO:0007669"/>
    <property type="project" value="InterPro"/>
</dbReference>
<dbReference type="InterPro" id="IPR004089">
    <property type="entry name" value="MCPsignal_dom"/>
</dbReference>
<evidence type="ECO:0000256" key="1">
    <source>
        <dbReference type="ARBA" id="ARBA00023224"/>
    </source>
</evidence>
<dbReference type="Gene3D" id="1.10.287.950">
    <property type="entry name" value="Methyl-accepting chemotaxis protein"/>
    <property type="match status" value="1"/>
</dbReference>
<evidence type="ECO:0000259" key="8">
    <source>
        <dbReference type="PROSITE" id="PS50885"/>
    </source>
</evidence>
<dbReference type="EMBL" id="CP040330">
    <property type="protein sequence ID" value="QCS41177.1"/>
    <property type="molecule type" value="Genomic_DNA"/>
</dbReference>
<dbReference type="SMART" id="SM00304">
    <property type="entry name" value="HAMP"/>
    <property type="match status" value="2"/>
</dbReference>
<dbReference type="Proteomes" id="UP000302218">
    <property type="component" value="Chromosome"/>
</dbReference>
<dbReference type="Gene3D" id="6.10.250.1910">
    <property type="match status" value="1"/>
</dbReference>
<evidence type="ECO:0000256" key="4">
    <source>
        <dbReference type="SAM" id="Coils"/>
    </source>
</evidence>
<feature type="compositionally biased region" description="Acidic residues" evidence="5">
    <location>
        <begin position="812"/>
        <end position="830"/>
    </location>
</feature>
<gene>
    <name evidence="9" type="ORF">FEJ81_02000</name>
</gene>
<dbReference type="RefSeq" id="WP_138243690.1">
    <property type="nucleotide sequence ID" value="NZ_CP040330.1"/>
</dbReference>
<evidence type="ECO:0000259" key="7">
    <source>
        <dbReference type="PROSITE" id="PS50111"/>
    </source>
</evidence>
<feature type="transmembrane region" description="Helical" evidence="6">
    <location>
        <begin position="287"/>
        <end position="306"/>
    </location>
</feature>
<dbReference type="GeneID" id="40264005"/>
<feature type="coiled-coil region" evidence="4">
    <location>
        <begin position="602"/>
        <end position="629"/>
    </location>
</feature>
<evidence type="ECO:0000256" key="3">
    <source>
        <dbReference type="PROSITE-ProRule" id="PRU00284"/>
    </source>
</evidence>
<dbReference type="OrthoDB" id="8523at2157"/>
<evidence type="ECO:0000313" key="10">
    <source>
        <dbReference type="Proteomes" id="UP000302218"/>
    </source>
</evidence>
<feature type="domain" description="HAMP" evidence="8">
    <location>
        <begin position="307"/>
        <end position="359"/>
    </location>
</feature>
<feature type="domain" description="Methyl-accepting transducer" evidence="7">
    <location>
        <begin position="452"/>
        <end position="690"/>
    </location>
</feature>
<dbReference type="GO" id="GO:0004888">
    <property type="term" value="F:transmembrane signaling receptor activity"/>
    <property type="evidence" value="ECO:0007669"/>
    <property type="project" value="InterPro"/>
</dbReference>
<feature type="coiled-coil region" evidence="4">
    <location>
        <begin position="530"/>
        <end position="564"/>
    </location>
</feature>
<feature type="coiled-coil region" evidence="4">
    <location>
        <begin position="351"/>
        <end position="385"/>
    </location>
</feature>
<dbReference type="KEGG" id="nvr:FEJ81_02000"/>
<dbReference type="Pfam" id="PF00015">
    <property type="entry name" value="MCPsignal"/>
    <property type="match status" value="1"/>
</dbReference>
<accession>A0A4V1FY26</accession>
<keyword evidence="1 3" id="KW-0807">Transducer</keyword>
<dbReference type="PROSITE" id="PS50111">
    <property type="entry name" value="CHEMOTAXIS_TRANSDUC_2"/>
    <property type="match status" value="1"/>
</dbReference>
<reference evidence="10" key="1">
    <citation type="submission" date="2019-05" db="EMBL/GenBank/DDBJ databases">
        <title>Genome sequence and methylation pattern of the halophilic Archaeon Natrinema versiforme BOL5-4.</title>
        <authorList>
            <person name="DasSarma P."/>
            <person name="Anton B.P."/>
            <person name="DasSarma S.L."/>
            <person name="Martinez F.L."/>
            <person name="Guzman D."/>
            <person name="Roberts R.J."/>
            <person name="DasSarma S."/>
        </authorList>
    </citation>
    <scope>NUCLEOTIDE SEQUENCE [LARGE SCALE GENOMIC DNA]</scope>
    <source>
        <strain evidence="10">BOL5-4</strain>
    </source>
</reference>
<dbReference type="GO" id="GO:0007165">
    <property type="term" value="P:signal transduction"/>
    <property type="evidence" value="ECO:0007669"/>
    <property type="project" value="UniProtKB-KW"/>
</dbReference>
<evidence type="ECO:0000256" key="6">
    <source>
        <dbReference type="SAM" id="Phobius"/>
    </source>
</evidence>
<protein>
    <submittedName>
        <fullName evidence="9">HAMP domain-containing protein</fullName>
    </submittedName>
</protein>
<keyword evidence="6" id="KW-0472">Membrane</keyword>
<proteinExistence type="inferred from homology"/>
<dbReference type="SMART" id="SM00283">
    <property type="entry name" value="MA"/>
    <property type="match status" value="1"/>
</dbReference>
<feature type="compositionally biased region" description="Acidic residues" evidence="5">
    <location>
        <begin position="777"/>
        <end position="794"/>
    </location>
</feature>
<comment type="similarity">
    <text evidence="2">Belongs to the methyl-accepting chemotaxis (MCP) protein family.</text>
</comment>
<evidence type="ECO:0000256" key="2">
    <source>
        <dbReference type="ARBA" id="ARBA00029447"/>
    </source>
</evidence>
<feature type="compositionally biased region" description="Acidic residues" evidence="5">
    <location>
        <begin position="836"/>
        <end position="854"/>
    </location>
</feature>
<dbReference type="AlphaFoldDB" id="A0A4V1FY26"/>
<dbReference type="PROSITE" id="PS50885">
    <property type="entry name" value="HAMP"/>
    <property type="match status" value="2"/>
</dbReference>
<dbReference type="PRINTS" id="PR00260">
    <property type="entry name" value="CHEMTRNSDUCR"/>
</dbReference>
<dbReference type="PANTHER" id="PTHR32089:SF112">
    <property type="entry name" value="LYSOZYME-LIKE PROTEIN-RELATED"/>
    <property type="match status" value="1"/>
</dbReference>
<feature type="compositionally biased region" description="Acidic residues" evidence="5">
    <location>
        <begin position="741"/>
        <end position="769"/>
    </location>
</feature>
<feature type="domain" description="HAMP" evidence="8">
    <location>
        <begin position="380"/>
        <end position="433"/>
    </location>
</feature>
<name>A0A4V1FY26_9EURY</name>